<dbReference type="InterPro" id="IPR006448">
    <property type="entry name" value="Phage_term_ssu_P27"/>
</dbReference>
<dbReference type="EMBL" id="ADGQ01000015">
    <property type="protein sequence ID" value="EFM65251.1"/>
    <property type="molecule type" value="Genomic_DNA"/>
</dbReference>
<evidence type="ECO:0000313" key="2">
    <source>
        <dbReference type="Proteomes" id="UP000003244"/>
    </source>
</evidence>
<protein>
    <submittedName>
        <fullName evidence="1">Putative phage terminase, small subunit, P27 family</fullName>
    </submittedName>
</protein>
<evidence type="ECO:0000313" key="1">
    <source>
        <dbReference type="EMBL" id="EFM65251.1"/>
    </source>
</evidence>
<keyword evidence="2" id="KW-1185">Reference proteome</keyword>
<dbReference type="OrthoDB" id="1701795at2"/>
<organism evidence="1 2">
    <name type="scientific">Peptostreptococcus stomatis DSM 17678</name>
    <dbReference type="NCBI Taxonomy" id="596315"/>
    <lineage>
        <taxon>Bacteria</taxon>
        <taxon>Bacillati</taxon>
        <taxon>Bacillota</taxon>
        <taxon>Clostridia</taxon>
        <taxon>Peptostreptococcales</taxon>
        <taxon>Peptostreptococcaceae</taxon>
        <taxon>Peptostreptococcus</taxon>
    </lineage>
</organism>
<comment type="caution">
    <text evidence="1">The sequence shown here is derived from an EMBL/GenBank/DDBJ whole genome shotgun (WGS) entry which is preliminary data.</text>
</comment>
<name>E0E1I4_9FIRM</name>
<sequence length="123" mass="14234">MARKKEKDFKYYRKDIVKKMGAVGTYNKSFDHIIDVYSNMLLEYNQMLEKFTLNGSEYTIEYTNKSGATNYIKSPEYLIIEKLRVDIISYSRELGLSPSGLKKIKDDTADKKVSKLAQALKDV</sequence>
<dbReference type="eggNOG" id="ENOG5033DWD">
    <property type="taxonomic scope" value="Bacteria"/>
</dbReference>
<dbReference type="STRING" id="596315.HMPREF0634_0388"/>
<proteinExistence type="predicted"/>
<accession>E0E1I4</accession>
<gene>
    <name evidence="1" type="ORF">HMPREF0634_0388</name>
</gene>
<dbReference type="Proteomes" id="UP000003244">
    <property type="component" value="Unassembled WGS sequence"/>
</dbReference>
<reference evidence="1 2" key="1">
    <citation type="submission" date="2010-08" db="EMBL/GenBank/DDBJ databases">
        <authorList>
            <person name="Harkins D.M."/>
            <person name="Madupu R."/>
            <person name="Durkin A.S."/>
            <person name="Torralba M."/>
            <person name="Methe B."/>
            <person name="Sutton G.G."/>
            <person name="Nelson K.E."/>
        </authorList>
    </citation>
    <scope>NUCLEOTIDE SEQUENCE [LARGE SCALE GENOMIC DNA]</scope>
    <source>
        <strain evidence="1 2">DSM 17678</strain>
    </source>
</reference>
<dbReference type="RefSeq" id="WP_007788344.1">
    <property type="nucleotide sequence ID" value="NZ_ADGQ01000015.1"/>
</dbReference>
<dbReference type="GeneID" id="84800051"/>
<dbReference type="AlphaFoldDB" id="E0E1I4"/>
<dbReference type="Pfam" id="PF05119">
    <property type="entry name" value="Terminase_4"/>
    <property type="match status" value="1"/>
</dbReference>